<gene>
    <name evidence="2" type="ORF">WG66_19103</name>
</gene>
<comment type="caution">
    <text evidence="2">The sequence shown here is derived from an EMBL/GenBank/DDBJ whole genome shotgun (WGS) entry which is preliminary data.</text>
</comment>
<reference evidence="2 3" key="1">
    <citation type="submission" date="2015-12" db="EMBL/GenBank/DDBJ databases">
        <title>Draft genome sequence of Moniliophthora roreri, the causal agent of frosty pod rot of cacao.</title>
        <authorList>
            <person name="Aime M.C."/>
            <person name="Diaz-Valderrama J.R."/>
            <person name="Kijpornyongpan T."/>
            <person name="Phillips-Mora W."/>
        </authorList>
    </citation>
    <scope>NUCLEOTIDE SEQUENCE [LARGE SCALE GENOMIC DNA]</scope>
    <source>
        <strain evidence="2 3">MCA 2952</strain>
    </source>
</reference>
<evidence type="ECO:0008006" key="4">
    <source>
        <dbReference type="Google" id="ProtNLM"/>
    </source>
</evidence>
<evidence type="ECO:0000313" key="2">
    <source>
        <dbReference type="EMBL" id="KTB28349.1"/>
    </source>
</evidence>
<dbReference type="EMBL" id="LATX01002485">
    <property type="protein sequence ID" value="KTB28349.1"/>
    <property type="molecule type" value="Genomic_DNA"/>
</dbReference>
<protein>
    <recommendedName>
        <fullName evidence="4">BTB domain-containing protein</fullName>
    </recommendedName>
</protein>
<organism evidence="2 3">
    <name type="scientific">Moniliophthora roreri</name>
    <name type="common">Frosty pod rot fungus</name>
    <name type="synonym">Monilia roreri</name>
    <dbReference type="NCBI Taxonomy" id="221103"/>
    <lineage>
        <taxon>Eukaryota</taxon>
        <taxon>Fungi</taxon>
        <taxon>Dikarya</taxon>
        <taxon>Basidiomycota</taxon>
        <taxon>Agaricomycotina</taxon>
        <taxon>Agaricomycetes</taxon>
        <taxon>Agaricomycetidae</taxon>
        <taxon>Agaricales</taxon>
        <taxon>Marasmiineae</taxon>
        <taxon>Marasmiaceae</taxon>
        <taxon>Moniliophthora</taxon>
    </lineage>
</organism>
<feature type="compositionally biased region" description="Basic and acidic residues" evidence="1">
    <location>
        <begin position="425"/>
        <end position="447"/>
    </location>
</feature>
<dbReference type="Proteomes" id="UP000054988">
    <property type="component" value="Unassembled WGS sequence"/>
</dbReference>
<dbReference type="AlphaFoldDB" id="A0A0W0EW95"/>
<evidence type="ECO:0000313" key="3">
    <source>
        <dbReference type="Proteomes" id="UP000054988"/>
    </source>
</evidence>
<feature type="region of interest" description="Disordered" evidence="1">
    <location>
        <begin position="386"/>
        <end position="457"/>
    </location>
</feature>
<dbReference type="eggNOG" id="ENOG502SQKR">
    <property type="taxonomic scope" value="Eukaryota"/>
</dbReference>
<proteinExistence type="predicted"/>
<sequence>MTIDIAYQDVVDPPFNHEDADLIVRSTSSNVDFRVMKAFLIFASLRWKDMLTTYSQNAVKDIKDGLHILPLEEDEETLGTLLRLCYPPHAASTMPKITTVQHAAAIFDVARKYLAEVVETVIMQQVMGNFLCTEPMRVFAFAWRFGMCSEMKLAAKETLRLPLLGREYSEELEWISGGALHRLQQYHVACGQAAGAVVDDLVWLTRETFTWFECMDCNRRECATVQVKISGNRMKWVYSKWWQEYMKAMKSALNACPSRRTVEDPILVEEALRKACQSCLRCGMRVFKEMREFCQMLADAVDKATEKCSSNPSILGIMDIPDISELEKAAADIVIEARIAGTITSFTPRIIRQRVEEKFNLEKGVLDEVNYKKAIKAAIDAARAKSLSNTASEPEEHDDEIGSPSSKPGPKAADNDKPRGKKRKSDGTKDTTPKEKKRKSDDGSKKKQAEKKKKQESTAFKSAVWVVYLLSLFNQPTPARKRFH</sequence>
<name>A0A0W0EW95_MONRR</name>
<accession>A0A0W0EW95</accession>
<evidence type="ECO:0000256" key="1">
    <source>
        <dbReference type="SAM" id="MobiDB-lite"/>
    </source>
</evidence>